<feature type="transmembrane region" description="Helical" evidence="1">
    <location>
        <begin position="9"/>
        <end position="29"/>
    </location>
</feature>
<reference evidence="2 3" key="1">
    <citation type="submission" date="2019-01" db="EMBL/GenBank/DDBJ databases">
        <title>Complete sequence and annotation of the Mycoplasma phocirhinis strain 852T genome.</title>
        <authorList>
            <person name="Frasca S.Jr."/>
            <person name="Kutish G.F."/>
            <person name="Castellanos Gell J."/>
            <person name="Michaels D.L."/>
            <person name="Brown D.R."/>
        </authorList>
    </citation>
    <scope>NUCLEOTIDE SEQUENCE [LARGE SCALE GENOMIC DNA]</scope>
    <source>
        <strain evidence="2 3">852</strain>
    </source>
</reference>
<keyword evidence="1" id="KW-0472">Membrane</keyword>
<sequence length="109" mass="12326">MKSLKISTIISWIITLALVIGLFVLIAYYQGLYSGVKESGEAQKNAFKQLSGNSSIYGYTLLSLIVVFTVISSFLSKIWYKNKDKKLAHDIDRDVTENSKLFDFSKSKF</sequence>
<dbReference type="Proteomes" id="UP000289326">
    <property type="component" value="Chromosome"/>
</dbReference>
<dbReference type="EMBL" id="CP034841">
    <property type="protein sequence ID" value="QBF34872.1"/>
    <property type="molecule type" value="Genomic_DNA"/>
</dbReference>
<dbReference type="AlphaFoldDB" id="A0A4V0ZAJ0"/>
<dbReference type="RefSeq" id="WP_130429649.1">
    <property type="nucleotide sequence ID" value="NZ_CP034841.1"/>
</dbReference>
<accession>A0A4V0ZAJ0</accession>
<keyword evidence="3" id="KW-1185">Reference proteome</keyword>
<evidence type="ECO:0000256" key="1">
    <source>
        <dbReference type="SAM" id="Phobius"/>
    </source>
</evidence>
<feature type="transmembrane region" description="Helical" evidence="1">
    <location>
        <begin position="56"/>
        <end position="76"/>
    </location>
</feature>
<proteinExistence type="predicted"/>
<protein>
    <submittedName>
        <fullName evidence="2">Uncharacterized protein</fullName>
    </submittedName>
</protein>
<dbReference type="KEGG" id="mphi:EG856_03035"/>
<keyword evidence="1" id="KW-1133">Transmembrane helix</keyword>
<gene>
    <name evidence="2" type="ORF">EG856_03035</name>
</gene>
<keyword evidence="1" id="KW-0812">Transmembrane</keyword>
<evidence type="ECO:0000313" key="3">
    <source>
        <dbReference type="Proteomes" id="UP000289326"/>
    </source>
</evidence>
<evidence type="ECO:0000313" key="2">
    <source>
        <dbReference type="EMBL" id="QBF34872.1"/>
    </source>
</evidence>
<name>A0A4V0ZAJ0_9BACT</name>
<organism evidence="2 3">
    <name type="scientific">Mycoplasmopsis phocirhinis</name>
    <dbReference type="NCBI Taxonomy" id="142650"/>
    <lineage>
        <taxon>Bacteria</taxon>
        <taxon>Bacillati</taxon>
        <taxon>Mycoplasmatota</taxon>
        <taxon>Mycoplasmoidales</taxon>
        <taxon>Metamycoplasmataceae</taxon>
        <taxon>Mycoplasmopsis</taxon>
    </lineage>
</organism>